<name>A0ABQ7TA12_PHRPL</name>
<sequence length="159" mass="17363">PDDLFSPLIKVYSVNDGSIHHVLADSDTATTGLPVTSLRYMPRGPAHNGDVLLATYSGGMVKLWHVSTRTCVRTLTEDRQTMISSFNPSGSRFITGGAGPGIYMYDTQTWNKTATFEPSDSPGVMDGHMSRVYAFAFFPESDDRFISGGWDDTVQVMVG</sequence>
<dbReference type="Pfam" id="PF00400">
    <property type="entry name" value="WD40"/>
    <property type="match status" value="1"/>
</dbReference>
<keyword evidence="2" id="KW-1185">Reference proteome</keyword>
<dbReference type="EMBL" id="JAIPUX010000521">
    <property type="protein sequence ID" value="KAH0626580.1"/>
    <property type="molecule type" value="Genomic_DNA"/>
</dbReference>
<gene>
    <name evidence="1" type="ORF">JD844_001642</name>
</gene>
<dbReference type="InterPro" id="IPR036322">
    <property type="entry name" value="WD40_repeat_dom_sf"/>
</dbReference>
<evidence type="ECO:0000313" key="1">
    <source>
        <dbReference type="EMBL" id="KAH0626580.1"/>
    </source>
</evidence>
<proteinExistence type="predicted"/>
<dbReference type="Gene3D" id="2.130.10.10">
    <property type="entry name" value="YVTN repeat-like/Quinoprotein amine dehydrogenase"/>
    <property type="match status" value="2"/>
</dbReference>
<dbReference type="InterPro" id="IPR001680">
    <property type="entry name" value="WD40_rpt"/>
</dbReference>
<accession>A0ABQ7TA12</accession>
<feature type="non-terminal residue" evidence="1">
    <location>
        <position position="1"/>
    </location>
</feature>
<dbReference type="PANTHER" id="PTHR47822:SF2">
    <property type="entry name" value="F-BOX AND WD-40 DOMAIN PROTEIN 7"/>
    <property type="match status" value="1"/>
</dbReference>
<evidence type="ECO:0000313" key="2">
    <source>
        <dbReference type="Proteomes" id="UP000826234"/>
    </source>
</evidence>
<comment type="caution">
    <text evidence="1">The sequence shown here is derived from an EMBL/GenBank/DDBJ whole genome shotgun (WGS) entry which is preliminary data.</text>
</comment>
<dbReference type="Proteomes" id="UP000826234">
    <property type="component" value="Unassembled WGS sequence"/>
</dbReference>
<dbReference type="SMART" id="SM00320">
    <property type="entry name" value="WD40"/>
    <property type="match status" value="3"/>
</dbReference>
<organism evidence="1 2">
    <name type="scientific">Phrynosoma platyrhinos</name>
    <name type="common">Desert horned lizard</name>
    <dbReference type="NCBI Taxonomy" id="52577"/>
    <lineage>
        <taxon>Eukaryota</taxon>
        <taxon>Metazoa</taxon>
        <taxon>Chordata</taxon>
        <taxon>Craniata</taxon>
        <taxon>Vertebrata</taxon>
        <taxon>Euteleostomi</taxon>
        <taxon>Lepidosauria</taxon>
        <taxon>Squamata</taxon>
        <taxon>Bifurcata</taxon>
        <taxon>Unidentata</taxon>
        <taxon>Episquamata</taxon>
        <taxon>Toxicofera</taxon>
        <taxon>Iguania</taxon>
        <taxon>Phrynosomatidae</taxon>
        <taxon>Phrynosomatinae</taxon>
        <taxon>Phrynosoma</taxon>
    </lineage>
</organism>
<dbReference type="InterPro" id="IPR015943">
    <property type="entry name" value="WD40/YVTN_repeat-like_dom_sf"/>
</dbReference>
<dbReference type="PANTHER" id="PTHR47822">
    <property type="entry name" value="CARBOHYDRATE BINDING DOMAIN CONTAINING PROTEIN"/>
    <property type="match status" value="1"/>
</dbReference>
<protein>
    <submittedName>
        <fullName evidence="1">Uncharacterized protein</fullName>
    </submittedName>
</protein>
<reference evidence="1 2" key="1">
    <citation type="journal article" date="2022" name="Gigascience">
        <title>A chromosome-level genome assembly and annotation of the desert horned lizard, Phrynosoma platyrhinos, provides insight into chromosomal rearrangements among reptiles.</title>
        <authorList>
            <person name="Koochekian N."/>
            <person name="Ascanio A."/>
            <person name="Farleigh K."/>
            <person name="Card D.C."/>
            <person name="Schield D.R."/>
            <person name="Castoe T.A."/>
            <person name="Jezkova T."/>
        </authorList>
    </citation>
    <scope>NUCLEOTIDE SEQUENCE [LARGE SCALE GENOMIC DNA]</scope>
    <source>
        <strain evidence="1">NK-2021</strain>
    </source>
</reference>
<dbReference type="SUPFAM" id="SSF50978">
    <property type="entry name" value="WD40 repeat-like"/>
    <property type="match status" value="1"/>
</dbReference>